<dbReference type="GO" id="GO:0006002">
    <property type="term" value="P:fructose 6-phosphate metabolic process"/>
    <property type="evidence" value="ECO:0007669"/>
    <property type="project" value="TreeGrafter"/>
</dbReference>
<feature type="non-terminal residue" evidence="3">
    <location>
        <position position="236"/>
    </location>
</feature>
<dbReference type="InterPro" id="IPR029055">
    <property type="entry name" value="Ntn_hydrolases_N"/>
</dbReference>
<dbReference type="SUPFAM" id="SSF56235">
    <property type="entry name" value="N-terminal nucleophile aminohydrolases (Ntn hydrolases)"/>
    <property type="match status" value="1"/>
</dbReference>
<dbReference type="GO" id="GO:0006487">
    <property type="term" value="P:protein N-linked glycosylation"/>
    <property type="evidence" value="ECO:0007669"/>
    <property type="project" value="TreeGrafter"/>
</dbReference>
<keyword evidence="1" id="KW-0677">Repeat</keyword>
<dbReference type="InterPro" id="IPR035466">
    <property type="entry name" value="GlmS/AgaS_SIS"/>
</dbReference>
<dbReference type="AlphaFoldDB" id="X1AM83"/>
<comment type="caution">
    <text evidence="3">The sequence shown here is derived from an EMBL/GenBank/DDBJ whole genome shotgun (WGS) entry which is preliminary data.</text>
</comment>
<dbReference type="PROSITE" id="PS51464">
    <property type="entry name" value="SIS"/>
    <property type="match status" value="1"/>
</dbReference>
<dbReference type="GO" id="GO:0005829">
    <property type="term" value="C:cytosol"/>
    <property type="evidence" value="ECO:0007669"/>
    <property type="project" value="TreeGrafter"/>
</dbReference>
<dbReference type="Pfam" id="PF01380">
    <property type="entry name" value="SIS"/>
    <property type="match status" value="1"/>
</dbReference>
<dbReference type="SUPFAM" id="SSF53697">
    <property type="entry name" value="SIS domain"/>
    <property type="match status" value="1"/>
</dbReference>
<name>X1AM83_9ZZZZ</name>
<sequence length="236" mass="26616">MGKKENFLASDVGAILNLTSRIIFLEDGETATIAKNEVKVFGKGGRLIKKRVKRLKWEILRGPKKDGYRHFMLKEIHEQPNIIRYVLKRRISRDKNDLYFENINLSEKKISKIDRIIIQACGTSWHVGLVGKYLFEKHLRLHTEVDISSEFRYRNPVAGGDTLVMAISQSGETADTLAGIRLAKSKFIQVLSLCNTIESTIARESDGVIYVYAGPEIGVASTKAYTAELLALFLLT</sequence>
<gene>
    <name evidence="3" type="ORF">S01H4_06072</name>
</gene>
<evidence type="ECO:0000259" key="2">
    <source>
        <dbReference type="PROSITE" id="PS51464"/>
    </source>
</evidence>
<feature type="domain" description="SIS" evidence="2">
    <location>
        <begin position="106"/>
        <end position="236"/>
    </location>
</feature>
<dbReference type="GO" id="GO:0004360">
    <property type="term" value="F:glutamine-fructose-6-phosphate transaminase (isomerizing) activity"/>
    <property type="evidence" value="ECO:0007669"/>
    <property type="project" value="TreeGrafter"/>
</dbReference>
<evidence type="ECO:0000313" key="3">
    <source>
        <dbReference type="EMBL" id="GAG73478.1"/>
    </source>
</evidence>
<dbReference type="PANTHER" id="PTHR10937">
    <property type="entry name" value="GLUCOSAMINE--FRUCTOSE-6-PHOSPHATE AMINOTRANSFERASE, ISOMERIZING"/>
    <property type="match status" value="1"/>
</dbReference>
<dbReference type="GO" id="GO:0006047">
    <property type="term" value="P:UDP-N-acetylglucosamine metabolic process"/>
    <property type="evidence" value="ECO:0007669"/>
    <property type="project" value="TreeGrafter"/>
</dbReference>
<reference evidence="3" key="1">
    <citation type="journal article" date="2014" name="Front. Microbiol.">
        <title>High frequency of phylogenetically diverse reductive dehalogenase-homologous genes in deep subseafloor sedimentary metagenomes.</title>
        <authorList>
            <person name="Kawai M."/>
            <person name="Futagami T."/>
            <person name="Toyoda A."/>
            <person name="Takaki Y."/>
            <person name="Nishi S."/>
            <person name="Hori S."/>
            <person name="Arai W."/>
            <person name="Tsubouchi T."/>
            <person name="Morono Y."/>
            <person name="Uchiyama I."/>
            <person name="Ito T."/>
            <person name="Fujiyama A."/>
            <person name="Inagaki F."/>
            <person name="Takami H."/>
        </authorList>
    </citation>
    <scope>NUCLEOTIDE SEQUENCE</scope>
    <source>
        <strain evidence="3">Expedition CK06-06</strain>
    </source>
</reference>
<accession>X1AM83</accession>
<dbReference type="InterPro" id="IPR001347">
    <property type="entry name" value="SIS_dom"/>
</dbReference>
<dbReference type="Gene3D" id="3.40.50.10490">
    <property type="entry name" value="Glucose-6-phosphate isomerase like protein, domain 1"/>
    <property type="match status" value="1"/>
</dbReference>
<dbReference type="FunFam" id="3.40.50.10490:FF:000001">
    <property type="entry name" value="Glutamine--fructose-6-phosphate aminotransferase [isomerizing]"/>
    <property type="match status" value="1"/>
</dbReference>
<organism evidence="3">
    <name type="scientific">marine sediment metagenome</name>
    <dbReference type="NCBI Taxonomy" id="412755"/>
    <lineage>
        <taxon>unclassified sequences</taxon>
        <taxon>metagenomes</taxon>
        <taxon>ecological metagenomes</taxon>
    </lineage>
</organism>
<dbReference type="PANTHER" id="PTHR10937:SF0">
    <property type="entry name" value="GLUTAMINE--FRUCTOSE-6-PHOSPHATE TRANSAMINASE (ISOMERIZING)"/>
    <property type="match status" value="1"/>
</dbReference>
<proteinExistence type="predicted"/>
<dbReference type="GO" id="GO:0097367">
    <property type="term" value="F:carbohydrate derivative binding"/>
    <property type="evidence" value="ECO:0007669"/>
    <property type="project" value="InterPro"/>
</dbReference>
<dbReference type="InterPro" id="IPR046348">
    <property type="entry name" value="SIS_dom_sf"/>
</dbReference>
<dbReference type="CDD" id="cd05008">
    <property type="entry name" value="SIS_GlmS_GlmD_1"/>
    <property type="match status" value="1"/>
</dbReference>
<dbReference type="EMBL" id="BART01001828">
    <property type="protein sequence ID" value="GAG73478.1"/>
    <property type="molecule type" value="Genomic_DNA"/>
</dbReference>
<evidence type="ECO:0000256" key="1">
    <source>
        <dbReference type="ARBA" id="ARBA00022737"/>
    </source>
</evidence>
<protein>
    <recommendedName>
        <fullName evidence="2">SIS domain-containing protein</fullName>
    </recommendedName>
</protein>